<evidence type="ECO:0000256" key="2">
    <source>
        <dbReference type="ARBA" id="ARBA00023043"/>
    </source>
</evidence>
<gene>
    <name evidence="6" type="ORF">R5R35_003156</name>
</gene>
<dbReference type="PANTHER" id="PTHR24171">
    <property type="entry name" value="ANKYRIN REPEAT DOMAIN-CONTAINING PROTEIN 39-RELATED"/>
    <property type="match status" value="1"/>
</dbReference>
<organism evidence="6 7">
    <name type="scientific">Gryllus longicercus</name>
    <dbReference type="NCBI Taxonomy" id="2509291"/>
    <lineage>
        <taxon>Eukaryota</taxon>
        <taxon>Metazoa</taxon>
        <taxon>Ecdysozoa</taxon>
        <taxon>Arthropoda</taxon>
        <taxon>Hexapoda</taxon>
        <taxon>Insecta</taxon>
        <taxon>Pterygota</taxon>
        <taxon>Neoptera</taxon>
        <taxon>Polyneoptera</taxon>
        <taxon>Orthoptera</taxon>
        <taxon>Ensifera</taxon>
        <taxon>Gryllidea</taxon>
        <taxon>Grylloidea</taxon>
        <taxon>Gryllidae</taxon>
        <taxon>Gryllinae</taxon>
        <taxon>Gryllus</taxon>
    </lineage>
</organism>
<comment type="caution">
    <text evidence="6">The sequence shown here is derived from an EMBL/GenBank/DDBJ whole genome shotgun (WGS) entry which is preliminary data.</text>
</comment>
<protein>
    <submittedName>
        <fullName evidence="6">Uncharacterized protein</fullName>
    </submittedName>
</protein>
<dbReference type="Pfam" id="PF12796">
    <property type="entry name" value="Ank_2"/>
    <property type="match status" value="2"/>
</dbReference>
<proteinExistence type="predicted"/>
<evidence type="ECO:0000313" key="7">
    <source>
        <dbReference type="Proteomes" id="UP001378592"/>
    </source>
</evidence>
<dbReference type="Gene3D" id="1.25.40.20">
    <property type="entry name" value="Ankyrin repeat-containing domain"/>
    <property type="match status" value="1"/>
</dbReference>
<accession>A0AAN9VNQ6</accession>
<evidence type="ECO:0000256" key="4">
    <source>
        <dbReference type="SAM" id="Coils"/>
    </source>
</evidence>
<dbReference type="Proteomes" id="UP001378592">
    <property type="component" value="Unassembled WGS sequence"/>
</dbReference>
<evidence type="ECO:0000256" key="3">
    <source>
        <dbReference type="PROSITE-ProRule" id="PRU00023"/>
    </source>
</evidence>
<name>A0AAN9VNQ6_9ORTH</name>
<dbReference type="EMBL" id="JAZDUA010000138">
    <property type="protein sequence ID" value="KAK7866736.1"/>
    <property type="molecule type" value="Genomic_DNA"/>
</dbReference>
<feature type="coiled-coil region" evidence="4">
    <location>
        <begin position="41"/>
        <end position="69"/>
    </location>
</feature>
<feature type="region of interest" description="Disordered" evidence="5">
    <location>
        <begin position="70"/>
        <end position="90"/>
    </location>
</feature>
<dbReference type="PROSITE" id="PS50088">
    <property type="entry name" value="ANK_REPEAT"/>
    <property type="match status" value="4"/>
</dbReference>
<reference evidence="6 7" key="1">
    <citation type="submission" date="2024-03" db="EMBL/GenBank/DDBJ databases">
        <title>The genome assembly and annotation of the cricket Gryllus longicercus Weissman &amp; Gray.</title>
        <authorList>
            <person name="Szrajer S."/>
            <person name="Gray D."/>
            <person name="Ylla G."/>
        </authorList>
    </citation>
    <scope>NUCLEOTIDE SEQUENCE [LARGE SCALE GENOMIC DNA]</scope>
    <source>
        <strain evidence="6">DAG 2021-001</strain>
        <tissue evidence="6">Whole body minus gut</tissue>
    </source>
</reference>
<dbReference type="PROSITE" id="PS50297">
    <property type="entry name" value="ANK_REP_REGION"/>
    <property type="match status" value="3"/>
</dbReference>
<evidence type="ECO:0000256" key="1">
    <source>
        <dbReference type="ARBA" id="ARBA00022737"/>
    </source>
</evidence>
<feature type="repeat" description="ANK" evidence="3">
    <location>
        <begin position="334"/>
        <end position="366"/>
    </location>
</feature>
<dbReference type="SMART" id="SM00248">
    <property type="entry name" value="ANK"/>
    <property type="match status" value="4"/>
</dbReference>
<feature type="region of interest" description="Disordered" evidence="5">
    <location>
        <begin position="173"/>
        <end position="233"/>
    </location>
</feature>
<dbReference type="PANTHER" id="PTHR24171:SF8">
    <property type="entry name" value="BRCA1-ASSOCIATED RING DOMAIN PROTEIN 1"/>
    <property type="match status" value="1"/>
</dbReference>
<dbReference type="InterPro" id="IPR036770">
    <property type="entry name" value="Ankyrin_rpt-contain_sf"/>
</dbReference>
<sequence>MATVSALTAGECVFSAGILGSLGDAIQLVAQGLARMQEIIRQQTENALLQQEQRLQEAFRRQLQEALDQRDRSVDEKLQQHSRDTDEKTARVNEAVTAVALRLDEVNREVDERLAELQVSHFARGNEDADCCAEVEEQQARLEERMRKLETSVEKALANVFPRVECLLAQLETPGPSKTPTAPMPSHAAANASFPHESRASRPPSPARTCPPHCRKSCGTDGTSRPAEQKRLNHSRKELLEAAKEGRTDTVRELLDAGININFADSSGWTPLMWAAKKAHANLVSLLIERNADVNALTDKNSTALHAASFHDHSGLCVKLLIDAGANVGGRNKTGRQPLHYAVLNSNVAAAQALLEAGADKTAKDCDGHSPFDVAKTDAVRLLVQF</sequence>
<evidence type="ECO:0000256" key="5">
    <source>
        <dbReference type="SAM" id="MobiDB-lite"/>
    </source>
</evidence>
<keyword evidence="7" id="KW-1185">Reference proteome</keyword>
<dbReference type="AlphaFoldDB" id="A0AAN9VNQ6"/>
<keyword evidence="1" id="KW-0677">Repeat</keyword>
<feature type="coiled-coil region" evidence="4">
    <location>
        <begin position="132"/>
        <end position="159"/>
    </location>
</feature>
<evidence type="ECO:0000313" key="6">
    <source>
        <dbReference type="EMBL" id="KAK7866736.1"/>
    </source>
</evidence>
<dbReference type="SUPFAM" id="SSF48403">
    <property type="entry name" value="Ankyrin repeat"/>
    <property type="match status" value="1"/>
</dbReference>
<feature type="repeat" description="ANK" evidence="3">
    <location>
        <begin position="267"/>
        <end position="299"/>
    </location>
</feature>
<feature type="repeat" description="ANK" evidence="3">
    <location>
        <begin position="300"/>
        <end position="333"/>
    </location>
</feature>
<keyword evidence="4" id="KW-0175">Coiled coil</keyword>
<keyword evidence="2 3" id="KW-0040">ANK repeat</keyword>
<feature type="repeat" description="ANK" evidence="3">
    <location>
        <begin position="234"/>
        <end position="266"/>
    </location>
</feature>
<dbReference type="InterPro" id="IPR002110">
    <property type="entry name" value="Ankyrin_rpt"/>
</dbReference>